<keyword evidence="3" id="KW-1185">Reference proteome</keyword>
<dbReference type="EMBL" id="VRLW01000003">
    <property type="protein sequence ID" value="KAA1257336.1"/>
    <property type="molecule type" value="Genomic_DNA"/>
</dbReference>
<protein>
    <submittedName>
        <fullName evidence="1">Uncharacterized protein</fullName>
    </submittedName>
</protein>
<evidence type="ECO:0000313" key="3">
    <source>
        <dbReference type="Proteomes" id="UP000322699"/>
    </source>
</evidence>
<gene>
    <name evidence="2" type="ORF">LF1_54850</name>
    <name evidence="1" type="ORF">LF1_55790</name>
</gene>
<dbReference type="Pfam" id="PF18143">
    <property type="entry name" value="HAD_SAK_2"/>
    <property type="match status" value="1"/>
</dbReference>
<comment type="caution">
    <text evidence="1">The sequence shown here is derived from an EMBL/GenBank/DDBJ whole genome shotgun (WGS) entry which is preliminary data.</text>
</comment>
<dbReference type="OrthoDB" id="5519656at2"/>
<evidence type="ECO:0000313" key="2">
    <source>
        <dbReference type="EMBL" id="KAA1257336.1"/>
    </source>
</evidence>
<reference evidence="1 3" key="1">
    <citation type="submission" date="2019-08" db="EMBL/GenBank/DDBJ databases">
        <title>Deep-cultivation of Planctomycetes and their phenomic and genomic characterization uncovers novel biology.</title>
        <authorList>
            <person name="Wiegand S."/>
            <person name="Jogler M."/>
            <person name="Boedeker C."/>
            <person name="Pinto D."/>
            <person name="Vollmers J."/>
            <person name="Rivas-Marin E."/>
            <person name="Kohn T."/>
            <person name="Peeters S.H."/>
            <person name="Heuer A."/>
            <person name="Rast P."/>
            <person name="Oberbeckmann S."/>
            <person name="Bunk B."/>
            <person name="Jeske O."/>
            <person name="Meyerdierks A."/>
            <person name="Storesund J.E."/>
            <person name="Kallscheuer N."/>
            <person name="Luecker S."/>
            <person name="Lage O.M."/>
            <person name="Pohl T."/>
            <person name="Merkel B.J."/>
            <person name="Hornburger P."/>
            <person name="Mueller R.-W."/>
            <person name="Bruemmer F."/>
            <person name="Labrenz M."/>
            <person name="Spormann A.M."/>
            <person name="Op Den Camp H."/>
            <person name="Overmann J."/>
            <person name="Amann R."/>
            <person name="Jetten M.S.M."/>
            <person name="Mascher T."/>
            <person name="Medema M.H."/>
            <person name="Devos D.P."/>
            <person name="Kaster A.-K."/>
            <person name="Ovreas L."/>
            <person name="Rohde M."/>
            <person name="Galperin M.Y."/>
            <person name="Jogler C."/>
        </authorList>
    </citation>
    <scope>NUCLEOTIDE SEQUENCE [LARGE SCALE GENOMIC DNA]</scope>
    <source>
        <strain evidence="1 3">LF1</strain>
    </source>
</reference>
<dbReference type="Proteomes" id="UP000322699">
    <property type="component" value="Unassembled WGS sequence"/>
</dbReference>
<evidence type="ECO:0000313" key="1">
    <source>
        <dbReference type="EMBL" id="KAA1257179.1"/>
    </source>
</evidence>
<proteinExistence type="predicted"/>
<name>A0A5B1CBZ7_9BACT</name>
<organism evidence="1 3">
    <name type="scientific">Rubripirellula obstinata</name>
    <dbReference type="NCBI Taxonomy" id="406547"/>
    <lineage>
        <taxon>Bacteria</taxon>
        <taxon>Pseudomonadati</taxon>
        <taxon>Planctomycetota</taxon>
        <taxon>Planctomycetia</taxon>
        <taxon>Pirellulales</taxon>
        <taxon>Pirellulaceae</taxon>
        <taxon>Rubripirellula</taxon>
    </lineage>
</organism>
<dbReference type="AlphaFoldDB" id="A0A5B1CBZ7"/>
<dbReference type="RefSeq" id="WP_149753445.1">
    <property type="nucleotide sequence ID" value="NZ_LWSK01000141.1"/>
</dbReference>
<dbReference type="EMBL" id="VRLW01000004">
    <property type="protein sequence ID" value="KAA1257179.1"/>
    <property type="molecule type" value="Genomic_DNA"/>
</dbReference>
<accession>A0A5B1CBZ7</accession>
<sequence length="145" mass="16414">MIVFLDFDGVLRRDSSPPSCFQADCTHHFESAIRPFTSVSIVISSSWRVAVSLSEIRSFFSDDIAKRIIGKTPELELERHHTRYKEILRYLDDRTVPADAWLAIDDSADLFPRDAPLLLTQPDTGFDSACAVKLRQLLLSTRDDG</sequence>